<dbReference type="GO" id="GO:0055085">
    <property type="term" value="P:transmembrane transport"/>
    <property type="evidence" value="ECO:0007669"/>
    <property type="project" value="InterPro"/>
</dbReference>
<name>A0A4D7Z3C7_AGRTU</name>
<organism evidence="6 7">
    <name type="scientific">Agrobacterium tumefaciens</name>
    <dbReference type="NCBI Taxonomy" id="358"/>
    <lineage>
        <taxon>Bacteria</taxon>
        <taxon>Pseudomonadati</taxon>
        <taxon>Pseudomonadota</taxon>
        <taxon>Alphaproteobacteria</taxon>
        <taxon>Hyphomicrobiales</taxon>
        <taxon>Rhizobiaceae</taxon>
        <taxon>Rhizobium/Agrobacterium group</taxon>
        <taxon>Agrobacterium</taxon>
        <taxon>Agrobacterium tumefaciens complex</taxon>
    </lineage>
</organism>
<dbReference type="AlphaFoldDB" id="A0A4D7Z3C7"/>
<feature type="coiled-coil region" evidence="1">
    <location>
        <begin position="247"/>
        <end position="281"/>
    </location>
</feature>
<dbReference type="Gene3D" id="1.10.287.470">
    <property type="entry name" value="Helix hairpin bin"/>
    <property type="match status" value="1"/>
</dbReference>
<evidence type="ECO:0000259" key="5">
    <source>
        <dbReference type="Pfam" id="PF25963"/>
    </source>
</evidence>
<evidence type="ECO:0000256" key="2">
    <source>
        <dbReference type="SAM" id="MobiDB-lite"/>
    </source>
</evidence>
<keyword evidence="3" id="KW-1133">Transmembrane helix</keyword>
<evidence type="ECO:0000256" key="3">
    <source>
        <dbReference type="SAM" id="Phobius"/>
    </source>
</evidence>
<feature type="transmembrane region" description="Helical" evidence="3">
    <location>
        <begin position="82"/>
        <end position="102"/>
    </location>
</feature>
<feature type="domain" description="p-hydroxybenzoic acid efflux pump subunit AaeA-like beta-barrel" evidence="5">
    <location>
        <begin position="321"/>
        <end position="413"/>
    </location>
</feature>
<dbReference type="InterPro" id="IPR050739">
    <property type="entry name" value="MFP"/>
</dbReference>
<feature type="domain" description="Multidrug resistance protein MdtA-like barrel-sandwich hybrid" evidence="4">
    <location>
        <begin position="121"/>
        <end position="315"/>
    </location>
</feature>
<dbReference type="Proteomes" id="UP000298649">
    <property type="component" value="Chromosome linear"/>
</dbReference>
<evidence type="ECO:0000313" key="6">
    <source>
        <dbReference type="EMBL" id="QCL97113.1"/>
    </source>
</evidence>
<protein>
    <submittedName>
        <fullName evidence="6">HlyD family secretion protein</fullName>
    </submittedName>
</protein>
<evidence type="ECO:0000313" key="7">
    <source>
        <dbReference type="Proteomes" id="UP000298649"/>
    </source>
</evidence>
<dbReference type="InterPro" id="IPR058634">
    <property type="entry name" value="AaeA-lik-b-barrel"/>
</dbReference>
<dbReference type="Pfam" id="PF25917">
    <property type="entry name" value="BSH_RND"/>
    <property type="match status" value="1"/>
</dbReference>
<dbReference type="EMBL" id="CP039923">
    <property type="protein sequence ID" value="QCL97113.1"/>
    <property type="molecule type" value="Genomic_DNA"/>
</dbReference>
<evidence type="ECO:0000256" key="1">
    <source>
        <dbReference type="SAM" id="Coils"/>
    </source>
</evidence>
<reference evidence="6 7" key="1">
    <citation type="submission" date="2019-04" db="EMBL/GenBank/DDBJ databases">
        <title>Complete genome sequence of Agrobacterium tumefaciens CFBP7129.</title>
        <authorList>
            <person name="Haryono M."/>
            <person name="Lin Y.-C."/>
            <person name="Lai E.-M."/>
            <person name="Kuo C.-H."/>
        </authorList>
    </citation>
    <scope>NUCLEOTIDE SEQUENCE [LARGE SCALE GENOMIC DNA]</scope>
    <source>
        <strain evidence="6 7">CFBP7129</strain>
    </source>
</reference>
<keyword evidence="1" id="KW-0175">Coiled coil</keyword>
<feature type="region of interest" description="Disordered" evidence="2">
    <location>
        <begin position="40"/>
        <end position="75"/>
    </location>
</feature>
<dbReference type="PANTHER" id="PTHR30386">
    <property type="entry name" value="MEMBRANE FUSION SUBUNIT OF EMRAB-TOLC MULTIDRUG EFFLUX PUMP"/>
    <property type="match status" value="1"/>
</dbReference>
<feature type="compositionally biased region" description="Low complexity" evidence="2">
    <location>
        <begin position="49"/>
        <end position="74"/>
    </location>
</feature>
<dbReference type="Gene3D" id="2.40.30.170">
    <property type="match status" value="1"/>
</dbReference>
<dbReference type="SUPFAM" id="SSF111369">
    <property type="entry name" value="HlyD-like secretion proteins"/>
    <property type="match status" value="2"/>
</dbReference>
<keyword evidence="3" id="KW-0472">Membrane</keyword>
<dbReference type="PANTHER" id="PTHR30386:SF24">
    <property type="entry name" value="MULTIDRUG RESISTANCE EFFLUX PUMP"/>
    <property type="match status" value="1"/>
</dbReference>
<dbReference type="InterPro" id="IPR058625">
    <property type="entry name" value="MdtA-like_BSH"/>
</dbReference>
<sequence>MCQERDYVNRTERFSSKNFLQSITVSSLMSAQKNNAVRAVNDAEEADISAKAETSPAKPAEAAPPQQPQTIAAPKQKKRSKLLPVIAVALLAGAGWYGYNWWVDGRFMVSTDDAYIEGDIAVIAPKVSGYVAKVNVVENQEVKAGDPLVTLDDGDYRIALDQAEAQIRTEQLSLKRIDAQIVGGEASLEQAVAQKGALDAALRGAEITQKRASELQAKDVGTVAASDNAQVALDQAKANAVAGDAAISSAKANVELLRAQREEAESTIRSLQLSRDKAARDLSFTVLKAPYDGVIGNLAVQNGDLVSVGKRLASLVPMNELYIDANFKETQLARVVPGSKVRVHVDAFDDATIEGTVQSISPGSGSVFSMLPPENATGNFTKVIQRVPVRIVFSKEDLARHNLRAGLSVVVDVDTRTAPETTKTAQVNPEAK</sequence>
<accession>A0A4D7Z3C7</accession>
<keyword evidence="3" id="KW-0812">Transmembrane</keyword>
<dbReference type="Gene3D" id="2.40.50.100">
    <property type="match status" value="1"/>
</dbReference>
<evidence type="ECO:0000259" key="4">
    <source>
        <dbReference type="Pfam" id="PF25917"/>
    </source>
</evidence>
<dbReference type="Pfam" id="PF25963">
    <property type="entry name" value="Beta-barrel_AAEA"/>
    <property type="match status" value="1"/>
</dbReference>
<proteinExistence type="predicted"/>
<gene>
    <name evidence="6" type="ORF">CFBP7129_23545</name>
</gene>